<sequence>MEKKLVNIYALSAVGAGFDLVHALMARGVELAGVISLSDARDRSAVSGFQLASSARLPADMPVFEVDSYPLASDAAKQLLTGIDIDVLIVAGWQRLVPGWLIDHCNLGVIGLHGSANGISAGRGRSPQNWALISGSDGFEIAAFLIDSGVDSGPVLASARFGYTVHDDIASSYQKSMLLGAQMIARALKDWDHSVRNAVPQTSGEVAYLPQRIAEDGAIDWTLPATVICRHVAALTKPYPGASTVIDGQEMKIWRVRPIGDLPLEPPGVPGEIISVSRQGDLVVATGDGYAMLEKNDFDSAARGLQVGHIFSSRPFSETIDAIINRHVANFPDQPLSADIIKLGTKRP</sequence>
<dbReference type="InterPro" id="IPR036477">
    <property type="entry name" value="Formyl_transf_N_sf"/>
</dbReference>
<dbReference type="Pfam" id="PF00551">
    <property type="entry name" value="Formyl_trans_N"/>
    <property type="match status" value="1"/>
</dbReference>
<dbReference type="InterPro" id="IPR011034">
    <property type="entry name" value="Formyl_transferase-like_C_sf"/>
</dbReference>
<dbReference type="Pfam" id="PF02911">
    <property type="entry name" value="Formyl_trans_C"/>
    <property type="match status" value="1"/>
</dbReference>
<comment type="caution">
    <text evidence="3">The sequence shown here is derived from an EMBL/GenBank/DDBJ whole genome shotgun (WGS) entry which is preliminary data.</text>
</comment>
<dbReference type="AlphaFoldDB" id="A0A6L7GHY9"/>
<feature type="domain" description="Formyl transferase C-terminal" evidence="2">
    <location>
        <begin position="214"/>
        <end position="295"/>
    </location>
</feature>
<feature type="domain" description="Formyl transferase N-terminal" evidence="1">
    <location>
        <begin position="67"/>
        <end position="187"/>
    </location>
</feature>
<dbReference type="Gene3D" id="3.40.50.12230">
    <property type="match status" value="1"/>
</dbReference>
<gene>
    <name evidence="3" type="ORF">GRI44_10385</name>
</gene>
<accession>A0A6L7GHY9</accession>
<evidence type="ECO:0008006" key="5">
    <source>
        <dbReference type="Google" id="ProtNLM"/>
    </source>
</evidence>
<reference evidence="3 4" key="1">
    <citation type="submission" date="2019-12" db="EMBL/GenBank/DDBJ databases">
        <title>Genomic-based taxomic classification of the family Erythrobacteraceae.</title>
        <authorList>
            <person name="Xu L."/>
        </authorList>
    </citation>
    <scope>NUCLEOTIDE SEQUENCE [LARGE SCALE GENOMIC DNA]</scope>
    <source>
        <strain evidence="3 4">KCTC 52259</strain>
    </source>
</reference>
<organism evidence="3 4">
    <name type="scientific">Allopontixanthobacter confluentis</name>
    <dbReference type="NCBI Taxonomy" id="1849021"/>
    <lineage>
        <taxon>Bacteria</taxon>
        <taxon>Pseudomonadati</taxon>
        <taxon>Pseudomonadota</taxon>
        <taxon>Alphaproteobacteria</taxon>
        <taxon>Sphingomonadales</taxon>
        <taxon>Erythrobacteraceae</taxon>
        <taxon>Allopontixanthobacter</taxon>
    </lineage>
</organism>
<dbReference type="PANTHER" id="PTHR11138">
    <property type="entry name" value="METHIONYL-TRNA FORMYLTRANSFERASE"/>
    <property type="match status" value="1"/>
</dbReference>
<proteinExistence type="predicted"/>
<evidence type="ECO:0000313" key="4">
    <source>
        <dbReference type="Proteomes" id="UP000473531"/>
    </source>
</evidence>
<evidence type="ECO:0000259" key="1">
    <source>
        <dbReference type="Pfam" id="PF00551"/>
    </source>
</evidence>
<dbReference type="GO" id="GO:0004479">
    <property type="term" value="F:methionyl-tRNA formyltransferase activity"/>
    <property type="evidence" value="ECO:0007669"/>
    <property type="project" value="TreeGrafter"/>
</dbReference>
<dbReference type="SUPFAM" id="SSF53328">
    <property type="entry name" value="Formyltransferase"/>
    <property type="match status" value="1"/>
</dbReference>
<name>A0A6L7GHY9_9SPHN</name>
<dbReference type="RefSeq" id="WP_160601719.1">
    <property type="nucleotide sequence ID" value="NZ_WTYU01000002.1"/>
</dbReference>
<dbReference type="PANTHER" id="PTHR11138:SF5">
    <property type="entry name" value="METHIONYL-TRNA FORMYLTRANSFERASE, MITOCHONDRIAL"/>
    <property type="match status" value="1"/>
</dbReference>
<dbReference type="InterPro" id="IPR002376">
    <property type="entry name" value="Formyl_transf_N"/>
</dbReference>
<dbReference type="EMBL" id="WTYU01000002">
    <property type="protein sequence ID" value="MXP15155.1"/>
    <property type="molecule type" value="Genomic_DNA"/>
</dbReference>
<evidence type="ECO:0000259" key="2">
    <source>
        <dbReference type="Pfam" id="PF02911"/>
    </source>
</evidence>
<dbReference type="OrthoDB" id="5355061at2"/>
<dbReference type="GO" id="GO:0005829">
    <property type="term" value="C:cytosol"/>
    <property type="evidence" value="ECO:0007669"/>
    <property type="project" value="TreeGrafter"/>
</dbReference>
<evidence type="ECO:0000313" key="3">
    <source>
        <dbReference type="EMBL" id="MXP15155.1"/>
    </source>
</evidence>
<protein>
    <recommendedName>
        <fullName evidence="5">Methionyl-tRNA formyltransferase</fullName>
    </recommendedName>
</protein>
<keyword evidence="4" id="KW-1185">Reference proteome</keyword>
<dbReference type="SUPFAM" id="SSF50486">
    <property type="entry name" value="FMT C-terminal domain-like"/>
    <property type="match status" value="1"/>
</dbReference>
<dbReference type="Proteomes" id="UP000473531">
    <property type="component" value="Unassembled WGS sequence"/>
</dbReference>
<dbReference type="InterPro" id="IPR005793">
    <property type="entry name" value="Formyl_trans_C"/>
</dbReference>